<protein>
    <submittedName>
        <fullName evidence="1">DUF2283 domain-containing protein</fullName>
    </submittedName>
</protein>
<gene>
    <name evidence="1" type="ORF">GIS02_04155</name>
</gene>
<dbReference type="Proteomes" id="UP000606580">
    <property type="component" value="Unassembled WGS sequence"/>
</dbReference>
<dbReference type="Pfam" id="PF10049">
    <property type="entry name" value="DUF2283"/>
    <property type="match status" value="1"/>
</dbReference>
<accession>A0A848DAY5</accession>
<dbReference type="EMBL" id="WNEG01000079">
    <property type="protein sequence ID" value="NMG83381.1"/>
    <property type="molecule type" value="Genomic_DNA"/>
</dbReference>
<evidence type="ECO:0000313" key="2">
    <source>
        <dbReference type="Proteomes" id="UP000606580"/>
    </source>
</evidence>
<comment type="caution">
    <text evidence="1">The sequence shown here is derived from an EMBL/GenBank/DDBJ whole genome shotgun (WGS) entry which is preliminary data.</text>
</comment>
<evidence type="ECO:0000313" key="1">
    <source>
        <dbReference type="EMBL" id="NMG83381.1"/>
    </source>
</evidence>
<name>A0A848DAY5_9EURY</name>
<reference evidence="1" key="1">
    <citation type="journal article" date="2020" name="MBio">
        <title>'Candidatus Ethanoperedens,' a Thermophilic Genus of Archaea Mediating the Anaerobic Oxidation of Ethane.</title>
        <authorList>
            <person name="Hahn C.J."/>
            <person name="Laso-Perez R."/>
            <person name="Vulcano F."/>
            <person name="Vaziourakis K.M."/>
            <person name="Stokke R."/>
            <person name="Steen I.H."/>
            <person name="Teske A."/>
            <person name="Boetius A."/>
            <person name="Liebeke M."/>
            <person name="Amann R."/>
            <person name="Knittel K."/>
            <person name="Wegener G."/>
        </authorList>
    </citation>
    <scope>NUCLEOTIDE SEQUENCE</scope>
    <source>
        <strain evidence="1">GoM-Arc1-LC-WB58</strain>
    </source>
</reference>
<dbReference type="PANTHER" id="PTHR37029">
    <property type="entry name" value="SSR1768 PROTEIN"/>
    <property type="match status" value="1"/>
</dbReference>
<dbReference type="InterPro" id="IPR019270">
    <property type="entry name" value="DUF2283"/>
</dbReference>
<proteinExistence type="predicted"/>
<dbReference type="AlphaFoldDB" id="A0A848DAY5"/>
<organism evidence="1 2">
    <name type="scientific">Candidatus Ethanoperedens thermophilum</name>
    <dbReference type="NCBI Taxonomy" id="2766897"/>
    <lineage>
        <taxon>Archaea</taxon>
        <taxon>Methanobacteriati</taxon>
        <taxon>Methanobacteriota</taxon>
        <taxon>Stenosarchaea group</taxon>
        <taxon>Methanomicrobia</taxon>
        <taxon>Methanosarcinales</taxon>
        <taxon>Methanosarcinales incertae sedis</taxon>
        <taxon>GOM Arc I cluster</taxon>
        <taxon>Candidatus Ethanoperedens</taxon>
    </lineage>
</organism>
<dbReference type="PANTHER" id="PTHR37029:SF1">
    <property type="entry name" value="SSR1768 PROTEIN"/>
    <property type="match status" value="1"/>
</dbReference>
<sequence>MKISYNRKDDILIYEVGEGKIDYAEEMGPIIVHFDKEGKPLLLEILDASEFITQTTKFSMKTIEGERIEIAA</sequence>